<name>A0A2P6NVR1_9EUKA</name>
<dbReference type="EMBL" id="MDYQ01000015">
    <property type="protein sequence ID" value="PRP88055.1"/>
    <property type="molecule type" value="Genomic_DNA"/>
</dbReference>
<accession>A0A2P6NVR1</accession>
<dbReference type="InterPro" id="IPR002018">
    <property type="entry name" value="CarbesteraseB"/>
</dbReference>
<comment type="similarity">
    <text evidence="1 3">Belongs to the type-B carboxylesterase/lipase family.</text>
</comment>
<evidence type="ECO:0000256" key="1">
    <source>
        <dbReference type="ARBA" id="ARBA00005964"/>
    </source>
</evidence>
<evidence type="ECO:0000313" key="6">
    <source>
        <dbReference type="Proteomes" id="UP000241769"/>
    </source>
</evidence>
<gene>
    <name evidence="5" type="ORF">PROFUN_04483</name>
</gene>
<organism evidence="5 6">
    <name type="scientific">Planoprotostelium fungivorum</name>
    <dbReference type="NCBI Taxonomy" id="1890364"/>
    <lineage>
        <taxon>Eukaryota</taxon>
        <taxon>Amoebozoa</taxon>
        <taxon>Evosea</taxon>
        <taxon>Variosea</taxon>
        <taxon>Cavosteliida</taxon>
        <taxon>Cavosteliaceae</taxon>
        <taxon>Planoprotostelium</taxon>
    </lineage>
</organism>
<dbReference type="PROSITE" id="PS00122">
    <property type="entry name" value="CARBOXYLESTERASE_B_1"/>
    <property type="match status" value="1"/>
</dbReference>
<feature type="domain" description="Carboxylesterase type B" evidence="4">
    <location>
        <begin position="9"/>
        <end position="497"/>
    </location>
</feature>
<comment type="caution">
    <text evidence="5">The sequence shown here is derived from an EMBL/GenBank/DDBJ whole genome shotgun (WGS) entry which is preliminary data.</text>
</comment>
<keyword evidence="2 3" id="KW-0378">Hydrolase</keyword>
<dbReference type="InterPro" id="IPR029058">
    <property type="entry name" value="AB_hydrolase_fold"/>
</dbReference>
<protein>
    <recommendedName>
        <fullName evidence="3">Carboxylic ester hydrolase</fullName>
        <ecNumber evidence="3">3.1.1.-</ecNumber>
    </recommendedName>
</protein>
<evidence type="ECO:0000256" key="3">
    <source>
        <dbReference type="RuleBase" id="RU361235"/>
    </source>
</evidence>
<dbReference type="SUPFAM" id="SSF53474">
    <property type="entry name" value="alpha/beta-Hydrolases"/>
    <property type="match status" value="1"/>
</dbReference>
<dbReference type="InterPro" id="IPR019826">
    <property type="entry name" value="Carboxylesterase_B_AS"/>
</dbReference>
<evidence type="ECO:0000313" key="5">
    <source>
        <dbReference type="EMBL" id="PRP88055.1"/>
    </source>
</evidence>
<sequence length="506" mass="57255">MDWIGSNLNASRWMAPQPHSPWSEERVTKEFAPACPQNCVLPPIFCPNATSEDCLYMNVFAPLSRESERLLPVMVFIAGGAFVQGDASCPIYRGELNANETETILVTFNYRLGPLGFMYYAPNFTGNYGIQDQRLALQWVQENIKAFGGDPTKVTLFGESAGAASVGIHLMSKKSDNLFHRAIMESNPISIPFKKPNQAQRYSEYFSGKAGCALGDIECMRALPVDKIVEISDNDPWPNLFNISLEIILPWDPTIDGDEVPMQLMQAVSSGNVKNMPILLGSNAQEAVLFVYFILHSRLVSLEYDAAITAIWGWRNYNSIKALYPSGWNPVKDLRPLASELFTDYIFTCPNRRLATALQKLNKRTFVYYYDHPLSFDQYVKKGPGTKLAYLSHAMEANYHSCSTVQTRCVLSEAPPDTPQRGVNFTPEEEVLTRSVLAYWSNFATSEDGTPNYAVNQSLMEVPKDWPPFDDRNMYMRLTTPQVDLLQDPSKDFCQFWDTLGYEWRR</sequence>
<dbReference type="Pfam" id="PF00135">
    <property type="entry name" value="COesterase"/>
    <property type="match status" value="1"/>
</dbReference>
<dbReference type="OrthoDB" id="408631at2759"/>
<reference evidence="5 6" key="1">
    <citation type="journal article" date="2018" name="Genome Biol. Evol.">
        <title>Multiple Roots of Fruiting Body Formation in Amoebozoa.</title>
        <authorList>
            <person name="Hillmann F."/>
            <person name="Forbes G."/>
            <person name="Novohradska S."/>
            <person name="Ferling I."/>
            <person name="Riege K."/>
            <person name="Groth M."/>
            <person name="Westermann M."/>
            <person name="Marz M."/>
            <person name="Spaller T."/>
            <person name="Winckler T."/>
            <person name="Schaap P."/>
            <person name="Glockner G."/>
        </authorList>
    </citation>
    <scope>NUCLEOTIDE SEQUENCE [LARGE SCALE GENOMIC DNA]</scope>
    <source>
        <strain evidence="5 6">Jena</strain>
    </source>
</reference>
<keyword evidence="6" id="KW-1185">Reference proteome</keyword>
<evidence type="ECO:0000256" key="2">
    <source>
        <dbReference type="ARBA" id="ARBA00022801"/>
    </source>
</evidence>
<dbReference type="Proteomes" id="UP000241769">
    <property type="component" value="Unassembled WGS sequence"/>
</dbReference>
<dbReference type="GO" id="GO:0016787">
    <property type="term" value="F:hydrolase activity"/>
    <property type="evidence" value="ECO:0007669"/>
    <property type="project" value="UniProtKB-KW"/>
</dbReference>
<proteinExistence type="inferred from homology"/>
<dbReference type="PANTHER" id="PTHR45570">
    <property type="entry name" value="CARBOXYLIC ESTER HYDROLASE"/>
    <property type="match status" value="1"/>
</dbReference>
<dbReference type="PANTHER" id="PTHR45570:SF1">
    <property type="entry name" value="CARBOXYLIC ESTER HYDROLASE"/>
    <property type="match status" value="1"/>
</dbReference>
<dbReference type="STRING" id="1890364.A0A2P6NVR1"/>
<dbReference type="ESTHER" id="9myce-a0a2p6nvr1">
    <property type="family name" value="Cholinesterase-like"/>
</dbReference>
<evidence type="ECO:0000259" key="4">
    <source>
        <dbReference type="Pfam" id="PF00135"/>
    </source>
</evidence>
<dbReference type="Gene3D" id="3.40.50.1820">
    <property type="entry name" value="alpha/beta hydrolase"/>
    <property type="match status" value="1"/>
</dbReference>
<dbReference type="InParanoid" id="A0A2P6NVR1"/>
<dbReference type="EC" id="3.1.1.-" evidence="3"/>
<dbReference type="AlphaFoldDB" id="A0A2P6NVR1"/>